<protein>
    <recommendedName>
        <fullName evidence="2">Ice-binding protein C-terminal domain-containing protein</fullName>
    </recommendedName>
</protein>
<organism evidence="3 4">
    <name type="scientific">Lacipirellula parvula</name>
    <dbReference type="NCBI Taxonomy" id="2650471"/>
    <lineage>
        <taxon>Bacteria</taxon>
        <taxon>Pseudomonadati</taxon>
        <taxon>Planctomycetota</taxon>
        <taxon>Planctomycetia</taxon>
        <taxon>Pirellulales</taxon>
        <taxon>Lacipirellulaceae</taxon>
        <taxon>Lacipirellula</taxon>
    </lineage>
</organism>
<dbReference type="InterPro" id="IPR013424">
    <property type="entry name" value="Ice-binding_C"/>
</dbReference>
<dbReference type="KEGG" id="lpav:PLANPX_5479"/>
<dbReference type="Proteomes" id="UP000326837">
    <property type="component" value="Chromosome"/>
</dbReference>
<feature type="domain" description="Ice-binding protein C-terminal" evidence="2">
    <location>
        <begin position="230"/>
        <end position="253"/>
    </location>
</feature>
<evidence type="ECO:0000259" key="2">
    <source>
        <dbReference type="Pfam" id="PF07589"/>
    </source>
</evidence>
<evidence type="ECO:0000256" key="1">
    <source>
        <dbReference type="SAM" id="SignalP"/>
    </source>
</evidence>
<sequence>MRLQLGSSRALLLGVLAWGCCQINATSAVTYQFLNVTSTGATTSQFTSANGNGVINISQVFSAGGAGPLNNVNTAIFPSEFTTLFPGTGQVQGHLAQTNSSSTSLISFDLTGYNLSASTVFGIWNILNDVVTPVYDVKLVDAVNAIQPPSTFNLIGNQDNQTQVAGANNLVLNTATGVLSVGALINGSGTHTNAAFWNNIPLGTKQINVYGNLPRNVGGDGVGYYFAEVVPEPTSASMALVASGMLGLLIRRRSV</sequence>
<keyword evidence="4" id="KW-1185">Reference proteome</keyword>
<dbReference type="RefSeq" id="WP_172992297.1">
    <property type="nucleotide sequence ID" value="NZ_AP021861.1"/>
</dbReference>
<accession>A0A5K7XIL8</accession>
<gene>
    <name evidence="3" type="ORF">PLANPX_5479</name>
</gene>
<dbReference type="AlphaFoldDB" id="A0A5K7XIL8"/>
<feature type="signal peptide" evidence="1">
    <location>
        <begin position="1"/>
        <end position="25"/>
    </location>
</feature>
<dbReference type="Pfam" id="PF07589">
    <property type="entry name" value="PEP-CTERM"/>
    <property type="match status" value="1"/>
</dbReference>
<evidence type="ECO:0000313" key="4">
    <source>
        <dbReference type="Proteomes" id="UP000326837"/>
    </source>
</evidence>
<evidence type="ECO:0000313" key="3">
    <source>
        <dbReference type="EMBL" id="BBO35867.1"/>
    </source>
</evidence>
<keyword evidence="1" id="KW-0732">Signal</keyword>
<dbReference type="EMBL" id="AP021861">
    <property type="protein sequence ID" value="BBO35867.1"/>
    <property type="molecule type" value="Genomic_DNA"/>
</dbReference>
<reference evidence="4" key="1">
    <citation type="submission" date="2019-10" db="EMBL/GenBank/DDBJ databases">
        <title>Lacipirellula parvula gen. nov., sp. nov., representing a lineage of planctomycetes widespread in freshwater anoxic habitats, and description of the family Lacipirellulaceae.</title>
        <authorList>
            <person name="Dedysh S.N."/>
            <person name="Kulichevskaya I.S."/>
            <person name="Beletsky A.V."/>
            <person name="Rakitin A.L."/>
            <person name="Mardanov A.V."/>
            <person name="Ivanova A.A."/>
            <person name="Saltykova V.X."/>
            <person name="Rijpstra W.I.C."/>
            <person name="Sinninghe Damste J.S."/>
            <person name="Ravin N.V."/>
        </authorList>
    </citation>
    <scope>NUCLEOTIDE SEQUENCE [LARGE SCALE GENOMIC DNA]</scope>
    <source>
        <strain evidence="4">PX69</strain>
    </source>
</reference>
<name>A0A5K7XIL8_9BACT</name>
<feature type="chain" id="PRO_5024863184" description="Ice-binding protein C-terminal domain-containing protein" evidence="1">
    <location>
        <begin position="26"/>
        <end position="255"/>
    </location>
</feature>
<proteinExistence type="predicted"/>